<dbReference type="AlphaFoldDB" id="A0A9P9KK64"/>
<comment type="caution">
    <text evidence="3">The sequence shown here is derived from an EMBL/GenBank/DDBJ whole genome shotgun (WGS) entry which is preliminary data.</text>
</comment>
<keyword evidence="4" id="KW-1185">Reference proteome</keyword>
<dbReference type="EMBL" id="JAGTJS010000006">
    <property type="protein sequence ID" value="KAH7265977.1"/>
    <property type="molecule type" value="Genomic_DNA"/>
</dbReference>
<keyword evidence="2" id="KW-1133">Transmembrane helix</keyword>
<dbReference type="Proteomes" id="UP000736672">
    <property type="component" value="Unassembled WGS sequence"/>
</dbReference>
<evidence type="ECO:0000256" key="2">
    <source>
        <dbReference type="SAM" id="Phobius"/>
    </source>
</evidence>
<evidence type="ECO:0000256" key="1">
    <source>
        <dbReference type="SAM" id="MobiDB-lite"/>
    </source>
</evidence>
<protein>
    <submittedName>
        <fullName evidence="3">Uncharacterized protein</fullName>
    </submittedName>
</protein>
<reference evidence="3" key="1">
    <citation type="journal article" date="2021" name="Nat. Commun.">
        <title>Genetic determinants of endophytism in the Arabidopsis root mycobiome.</title>
        <authorList>
            <person name="Mesny F."/>
            <person name="Miyauchi S."/>
            <person name="Thiergart T."/>
            <person name="Pickel B."/>
            <person name="Atanasova L."/>
            <person name="Karlsson M."/>
            <person name="Huettel B."/>
            <person name="Barry K.W."/>
            <person name="Haridas S."/>
            <person name="Chen C."/>
            <person name="Bauer D."/>
            <person name="Andreopoulos W."/>
            <person name="Pangilinan J."/>
            <person name="LaButti K."/>
            <person name="Riley R."/>
            <person name="Lipzen A."/>
            <person name="Clum A."/>
            <person name="Drula E."/>
            <person name="Henrissat B."/>
            <person name="Kohler A."/>
            <person name="Grigoriev I.V."/>
            <person name="Martin F.M."/>
            <person name="Hacquard S."/>
        </authorList>
    </citation>
    <scope>NUCLEOTIDE SEQUENCE</scope>
    <source>
        <strain evidence="3">FSSC 5 MPI-SDFR-AT-0091</strain>
    </source>
</reference>
<keyword evidence="2" id="KW-0812">Transmembrane</keyword>
<evidence type="ECO:0000313" key="3">
    <source>
        <dbReference type="EMBL" id="KAH7265977.1"/>
    </source>
</evidence>
<proteinExistence type="predicted"/>
<feature type="compositionally biased region" description="Basic and acidic residues" evidence="1">
    <location>
        <begin position="66"/>
        <end position="76"/>
    </location>
</feature>
<name>A0A9P9KK64_FUSSL</name>
<organism evidence="3 4">
    <name type="scientific">Fusarium solani</name>
    <name type="common">Filamentous fungus</name>
    <dbReference type="NCBI Taxonomy" id="169388"/>
    <lineage>
        <taxon>Eukaryota</taxon>
        <taxon>Fungi</taxon>
        <taxon>Dikarya</taxon>
        <taxon>Ascomycota</taxon>
        <taxon>Pezizomycotina</taxon>
        <taxon>Sordariomycetes</taxon>
        <taxon>Hypocreomycetidae</taxon>
        <taxon>Hypocreales</taxon>
        <taxon>Nectriaceae</taxon>
        <taxon>Fusarium</taxon>
        <taxon>Fusarium solani species complex</taxon>
    </lineage>
</organism>
<evidence type="ECO:0000313" key="4">
    <source>
        <dbReference type="Proteomes" id="UP000736672"/>
    </source>
</evidence>
<accession>A0A9P9KK64</accession>
<feature type="region of interest" description="Disordered" evidence="1">
    <location>
        <begin position="1"/>
        <end position="99"/>
    </location>
</feature>
<keyword evidence="2" id="KW-0472">Membrane</keyword>
<dbReference type="OrthoDB" id="5103744at2759"/>
<gene>
    <name evidence="3" type="ORF">B0J15DRAFT_487552</name>
</gene>
<sequence>MAVPKTPRPVLQLPFRAPCEYDPEAAQGTPSLPPSPPCSQTNDVGTSSSSEHRGSQSSSEENLPAESRHQQNEGRRGRPRIIGQTAERPQPRGPHQVQTERLQKILQPILGLENDDSCVLLLCCGSFLACRILVVKIPISTIIDNDYVAIWNLIQESWNALPKSWRHRLPFYGVKQVSLASEVSLLAKIESRGAKRPGDNESVEFIGACTPEDLRGEVQRQRVVIGQELPLVDYPCLYDRQRQVFQHDEICADAHQDVGRSYQCPFEEVREAKRKLWQLSRRSFLTLAFQRPELSEANNLLPTDLFYSHLAVLRLCDLWECPSLYELSFQGLIIEEGWLLSSPSPFLAAIGIMLMSTTLFKFIFGGWDAAWGAASCLVTVAMFGYQYTKDQPGHKAACL</sequence>
<feature type="transmembrane region" description="Helical" evidence="2">
    <location>
        <begin position="370"/>
        <end position="387"/>
    </location>
</feature>